<feature type="transmembrane region" description="Helical" evidence="7">
    <location>
        <begin position="456"/>
        <end position="477"/>
    </location>
</feature>
<dbReference type="Proteomes" id="UP000193218">
    <property type="component" value="Unassembled WGS sequence"/>
</dbReference>
<feature type="transmembrane region" description="Helical" evidence="7">
    <location>
        <begin position="280"/>
        <end position="303"/>
    </location>
</feature>
<dbReference type="AlphaFoldDB" id="A0A1Y1UHK3"/>
<dbReference type="CDD" id="cd17480">
    <property type="entry name" value="MFS_SLC40A1_like"/>
    <property type="match status" value="1"/>
</dbReference>
<dbReference type="SUPFAM" id="SSF103473">
    <property type="entry name" value="MFS general substrate transporter"/>
    <property type="match status" value="1"/>
</dbReference>
<feature type="transmembrane region" description="Helical" evidence="7">
    <location>
        <begin position="323"/>
        <end position="346"/>
    </location>
</feature>
<comment type="similarity">
    <text evidence="2 7">Belongs to the ferroportin (FP) (TC 2.A.100) family. SLC40A subfamily.</text>
</comment>
<evidence type="ECO:0000256" key="2">
    <source>
        <dbReference type="ARBA" id="ARBA00006279"/>
    </source>
</evidence>
<keyword evidence="3 7" id="KW-0813">Transport</keyword>
<dbReference type="PANTHER" id="PTHR11660">
    <property type="entry name" value="SOLUTE CARRIER FAMILY 40 MEMBER"/>
    <property type="match status" value="1"/>
</dbReference>
<dbReference type="GeneID" id="33555135"/>
<protein>
    <recommendedName>
        <fullName evidence="7">Solute carrier family 40 member</fullName>
    </recommendedName>
</protein>
<dbReference type="STRING" id="4999.A0A1Y1UHK3"/>
<comment type="subcellular location">
    <subcellularLocation>
        <location evidence="1 7">Membrane</location>
        <topology evidence="1 7">Multi-pass membrane protein</topology>
    </subcellularLocation>
</comment>
<feature type="transmembrane region" description="Helical" evidence="7">
    <location>
        <begin position="148"/>
        <end position="167"/>
    </location>
</feature>
<organism evidence="8 9">
    <name type="scientific">Kockovaella imperatae</name>
    <dbReference type="NCBI Taxonomy" id="4999"/>
    <lineage>
        <taxon>Eukaryota</taxon>
        <taxon>Fungi</taxon>
        <taxon>Dikarya</taxon>
        <taxon>Basidiomycota</taxon>
        <taxon>Agaricomycotina</taxon>
        <taxon>Tremellomycetes</taxon>
        <taxon>Tremellales</taxon>
        <taxon>Cuniculitremaceae</taxon>
        <taxon>Kockovaella</taxon>
    </lineage>
</organism>
<feature type="transmembrane region" description="Helical" evidence="7">
    <location>
        <begin position="227"/>
        <end position="248"/>
    </location>
</feature>
<dbReference type="PANTHER" id="PTHR11660:SF57">
    <property type="entry name" value="SOLUTE CARRIER FAMILY 40 MEMBER"/>
    <property type="match status" value="1"/>
</dbReference>
<keyword evidence="4 7" id="KW-0812">Transmembrane</keyword>
<name>A0A1Y1UHK3_9TREE</name>
<sequence length="495" mass="55115">MPLSEDVEASERLEHLEPLLLEEQIVDSSPVILPARALACFFLQHLSNSVVTGLYEFSCFLFLIEIFRDTLVPSSLVGLVSTLTGLSLSGWIGGLVDATDRLTFVKWIVGAEKILYIVIYTVFAGLFGPLESVASLAFHFKATWSTNLIIWCAIFVIVSASSFLAIAKTGLNVAFERDWVSTIANGDAHHLTMLNAWMRRIDLCSKLGAPLIVSLLTTLLGYQRTTMILLCFSGFSLAAELLWFQVVYRAFPILQHPRTHARERTTESSRAAWLSREMEAWSTFISLPVFWSSLSIACLYLTTLSYDGTFIAYIKSARGWDDAFIAGMRGLCVLTGLLGTVIMPLLETWLGLERAGAWSIWFEASCLGPVVLAFFIGAPEYGSKGSFWNSAVLFGGIALSRIGLFSFDLCQLKELQLALDTHPMRNQLTALQSSLANMFDLLKYALTLLIATPDRFRYTALVSWAAVVTGGILYSLYLRRIRGHLFHFEWLKKAT</sequence>
<keyword evidence="5 7" id="KW-1133">Transmembrane helix</keyword>
<dbReference type="InterPro" id="IPR009716">
    <property type="entry name" value="Ferroportin-1"/>
</dbReference>
<evidence type="ECO:0000313" key="9">
    <source>
        <dbReference type="Proteomes" id="UP000193218"/>
    </source>
</evidence>
<dbReference type="InterPro" id="IPR036259">
    <property type="entry name" value="MFS_trans_sf"/>
</dbReference>
<dbReference type="GO" id="GO:0005381">
    <property type="term" value="F:iron ion transmembrane transporter activity"/>
    <property type="evidence" value="ECO:0007669"/>
    <property type="project" value="UniProtKB-UniRule"/>
</dbReference>
<dbReference type="OrthoDB" id="648861at2759"/>
<dbReference type="InParanoid" id="A0A1Y1UHK3"/>
<feature type="transmembrane region" description="Helical" evidence="7">
    <location>
        <begin position="358"/>
        <end position="376"/>
    </location>
</feature>
<keyword evidence="6 7" id="KW-0472">Membrane</keyword>
<keyword evidence="7" id="KW-0406">Ion transport</keyword>
<feature type="transmembrane region" description="Helical" evidence="7">
    <location>
        <begin position="108"/>
        <end position="128"/>
    </location>
</feature>
<proteinExistence type="inferred from homology"/>
<evidence type="ECO:0000256" key="5">
    <source>
        <dbReference type="ARBA" id="ARBA00022989"/>
    </source>
</evidence>
<dbReference type="EMBL" id="NBSH01000005">
    <property type="protein sequence ID" value="ORX37528.1"/>
    <property type="molecule type" value="Genomic_DNA"/>
</dbReference>
<comment type="function">
    <text evidence="7">May be involved in iron transport and iron homeostasis.</text>
</comment>
<evidence type="ECO:0000256" key="7">
    <source>
        <dbReference type="RuleBase" id="RU365065"/>
    </source>
</evidence>
<keyword evidence="9" id="KW-1185">Reference proteome</keyword>
<dbReference type="GO" id="GO:0016020">
    <property type="term" value="C:membrane"/>
    <property type="evidence" value="ECO:0007669"/>
    <property type="project" value="UniProtKB-SubCell"/>
</dbReference>
<gene>
    <name evidence="8" type="ORF">BD324DRAFT_578509</name>
</gene>
<accession>A0A1Y1UHK3</accession>
<evidence type="ECO:0000256" key="3">
    <source>
        <dbReference type="ARBA" id="ARBA00022448"/>
    </source>
</evidence>
<feature type="transmembrane region" description="Helical" evidence="7">
    <location>
        <begin position="388"/>
        <end position="407"/>
    </location>
</feature>
<evidence type="ECO:0000256" key="1">
    <source>
        <dbReference type="ARBA" id="ARBA00004141"/>
    </source>
</evidence>
<feature type="transmembrane region" description="Helical" evidence="7">
    <location>
        <begin position="76"/>
        <end position="96"/>
    </location>
</feature>
<evidence type="ECO:0000313" key="8">
    <source>
        <dbReference type="EMBL" id="ORX37528.1"/>
    </source>
</evidence>
<reference evidence="8 9" key="1">
    <citation type="submission" date="2017-03" db="EMBL/GenBank/DDBJ databases">
        <title>Widespread Adenine N6-methylation of Active Genes in Fungi.</title>
        <authorList>
            <consortium name="DOE Joint Genome Institute"/>
            <person name="Mondo S.J."/>
            <person name="Dannebaum R.O."/>
            <person name="Kuo R.C."/>
            <person name="Louie K.B."/>
            <person name="Bewick A.J."/>
            <person name="Labutti K."/>
            <person name="Haridas S."/>
            <person name="Kuo A."/>
            <person name="Salamov A."/>
            <person name="Ahrendt S.R."/>
            <person name="Lau R."/>
            <person name="Bowen B.P."/>
            <person name="Lipzen A."/>
            <person name="Sullivan W."/>
            <person name="Andreopoulos W.B."/>
            <person name="Clum A."/>
            <person name="Lindquist E."/>
            <person name="Daum C."/>
            <person name="Northen T.R."/>
            <person name="Ramamoorthy G."/>
            <person name="Schmitz R.J."/>
            <person name="Gryganskyi A."/>
            <person name="Culley D."/>
            <person name="Magnuson J."/>
            <person name="James T.Y."/>
            <person name="O'Malley M.A."/>
            <person name="Stajich J.E."/>
            <person name="Spatafora J.W."/>
            <person name="Visel A."/>
            <person name="Grigoriev I.V."/>
        </authorList>
    </citation>
    <scope>NUCLEOTIDE SEQUENCE [LARGE SCALE GENOMIC DNA]</scope>
    <source>
        <strain evidence="8 9">NRRL Y-17943</strain>
    </source>
</reference>
<feature type="transmembrane region" description="Helical" evidence="7">
    <location>
        <begin position="46"/>
        <end position="64"/>
    </location>
</feature>
<dbReference type="Pfam" id="PF06963">
    <property type="entry name" value="FPN1"/>
    <property type="match status" value="1"/>
</dbReference>
<comment type="caution">
    <text evidence="8">The sequence shown here is derived from an EMBL/GenBank/DDBJ whole genome shotgun (WGS) entry which is preliminary data.</text>
</comment>
<evidence type="ECO:0000256" key="4">
    <source>
        <dbReference type="ARBA" id="ARBA00022692"/>
    </source>
</evidence>
<evidence type="ECO:0000256" key="6">
    <source>
        <dbReference type="ARBA" id="ARBA00023136"/>
    </source>
</evidence>
<dbReference type="RefSeq" id="XP_021871515.1">
    <property type="nucleotide sequence ID" value="XM_022013327.1"/>
</dbReference>